<organism evidence="5 6">
    <name type="scientific">Armillaria solidipes</name>
    <dbReference type="NCBI Taxonomy" id="1076256"/>
    <lineage>
        <taxon>Eukaryota</taxon>
        <taxon>Fungi</taxon>
        <taxon>Dikarya</taxon>
        <taxon>Basidiomycota</taxon>
        <taxon>Agaricomycotina</taxon>
        <taxon>Agaricomycetes</taxon>
        <taxon>Agaricomycetidae</taxon>
        <taxon>Agaricales</taxon>
        <taxon>Marasmiineae</taxon>
        <taxon>Physalacriaceae</taxon>
        <taxon>Armillaria</taxon>
    </lineage>
</organism>
<dbReference type="SMART" id="SM00343">
    <property type="entry name" value="ZnF_C2HC"/>
    <property type="match status" value="1"/>
</dbReference>
<keyword evidence="2" id="KW-0863">Zinc-finger</keyword>
<gene>
    <name evidence="5" type="ORF">ARMSODRAFT_895266</name>
</gene>
<evidence type="ECO:0000313" key="5">
    <source>
        <dbReference type="EMBL" id="PBK62838.1"/>
    </source>
</evidence>
<dbReference type="GO" id="GO:0008270">
    <property type="term" value="F:zinc ion binding"/>
    <property type="evidence" value="ECO:0007669"/>
    <property type="project" value="UniProtKB-KW"/>
</dbReference>
<name>A0A2H3B9U7_9AGAR</name>
<evidence type="ECO:0000313" key="6">
    <source>
        <dbReference type="Proteomes" id="UP000218334"/>
    </source>
</evidence>
<keyword evidence="6" id="KW-1185">Reference proteome</keyword>
<dbReference type="EMBL" id="KZ293463">
    <property type="protein sequence ID" value="PBK62838.1"/>
    <property type="molecule type" value="Genomic_DNA"/>
</dbReference>
<reference evidence="6" key="1">
    <citation type="journal article" date="2017" name="Nat. Ecol. Evol.">
        <title>Genome expansion and lineage-specific genetic innovations in the forest pathogenic fungi Armillaria.</title>
        <authorList>
            <person name="Sipos G."/>
            <person name="Prasanna A.N."/>
            <person name="Walter M.C."/>
            <person name="O'Connor E."/>
            <person name="Balint B."/>
            <person name="Krizsan K."/>
            <person name="Kiss B."/>
            <person name="Hess J."/>
            <person name="Varga T."/>
            <person name="Slot J."/>
            <person name="Riley R."/>
            <person name="Boka B."/>
            <person name="Rigling D."/>
            <person name="Barry K."/>
            <person name="Lee J."/>
            <person name="Mihaltcheva S."/>
            <person name="LaButti K."/>
            <person name="Lipzen A."/>
            <person name="Waldron R."/>
            <person name="Moloney N.M."/>
            <person name="Sperisen C."/>
            <person name="Kredics L."/>
            <person name="Vagvoelgyi C."/>
            <person name="Patrignani A."/>
            <person name="Fitzpatrick D."/>
            <person name="Nagy I."/>
            <person name="Doyle S."/>
            <person name="Anderson J.B."/>
            <person name="Grigoriev I.V."/>
            <person name="Gueldener U."/>
            <person name="Muensterkoetter M."/>
            <person name="Nagy L.G."/>
        </authorList>
    </citation>
    <scope>NUCLEOTIDE SEQUENCE [LARGE SCALE GENOMIC DNA]</scope>
    <source>
        <strain evidence="6">28-4</strain>
    </source>
</reference>
<feature type="region of interest" description="Disordered" evidence="3">
    <location>
        <begin position="122"/>
        <end position="144"/>
    </location>
</feature>
<accession>A0A2H3B9U7</accession>
<dbReference type="GO" id="GO:0003676">
    <property type="term" value="F:nucleic acid binding"/>
    <property type="evidence" value="ECO:0007669"/>
    <property type="project" value="InterPro"/>
</dbReference>
<dbReference type="Proteomes" id="UP000218334">
    <property type="component" value="Unassembled WGS sequence"/>
</dbReference>
<dbReference type="SUPFAM" id="SSF57756">
    <property type="entry name" value="Retrovirus zinc finger-like domains"/>
    <property type="match status" value="1"/>
</dbReference>
<dbReference type="PROSITE" id="PS50158">
    <property type="entry name" value="ZF_CCHC"/>
    <property type="match status" value="1"/>
</dbReference>
<feature type="compositionally biased region" description="Basic and acidic residues" evidence="3">
    <location>
        <begin position="203"/>
        <end position="223"/>
    </location>
</feature>
<evidence type="ECO:0000256" key="1">
    <source>
        <dbReference type="ARBA" id="ARBA00022664"/>
    </source>
</evidence>
<dbReference type="AlphaFoldDB" id="A0A2H3B9U7"/>
<keyword evidence="1" id="KW-0507">mRNA processing</keyword>
<evidence type="ECO:0000256" key="3">
    <source>
        <dbReference type="SAM" id="MobiDB-lite"/>
    </source>
</evidence>
<feature type="region of interest" description="Disordered" evidence="3">
    <location>
        <begin position="201"/>
        <end position="223"/>
    </location>
</feature>
<sequence>MEYWTTSPINTAPPRFRYPTWGEFINTVNTQFRDPAVEEVHEHKMFDLRMGNNPATKYFQKLEEEAIQAGRRNKTGPRDLMVRAIRLRVPSDYTSFIANHGENIPTDYDSWKARICAMYEERQKNSSSGKPMSNAPPRDSQGRWHTIKQTTYKGAGEPMNIDVAKLRAEGRCFRCHKKGHMGKDCPQKRDFKDIHSVITAEQEQTKEKDASSVKIEEVKGVAV</sequence>
<dbReference type="STRING" id="1076256.A0A2H3B9U7"/>
<evidence type="ECO:0000259" key="4">
    <source>
        <dbReference type="PROSITE" id="PS50158"/>
    </source>
</evidence>
<proteinExistence type="predicted"/>
<feature type="domain" description="CCHC-type" evidence="4">
    <location>
        <begin position="171"/>
        <end position="187"/>
    </location>
</feature>
<keyword evidence="2" id="KW-0479">Metal-binding</keyword>
<evidence type="ECO:0000256" key="2">
    <source>
        <dbReference type="PROSITE-ProRule" id="PRU00047"/>
    </source>
</evidence>
<dbReference type="InterPro" id="IPR001878">
    <property type="entry name" value="Znf_CCHC"/>
</dbReference>
<keyword evidence="2" id="KW-0862">Zinc</keyword>
<protein>
    <recommendedName>
        <fullName evidence="4">CCHC-type domain-containing protein</fullName>
    </recommendedName>
</protein>
<dbReference type="Gene3D" id="4.10.60.10">
    <property type="entry name" value="Zinc finger, CCHC-type"/>
    <property type="match status" value="1"/>
</dbReference>
<dbReference type="InterPro" id="IPR036875">
    <property type="entry name" value="Znf_CCHC_sf"/>
</dbReference>
<dbReference type="GO" id="GO:0006397">
    <property type="term" value="P:mRNA processing"/>
    <property type="evidence" value="ECO:0007669"/>
    <property type="project" value="UniProtKB-KW"/>
</dbReference>